<dbReference type="SUPFAM" id="SSF52540">
    <property type="entry name" value="P-loop containing nucleoside triphosphate hydrolases"/>
    <property type="match status" value="1"/>
</dbReference>
<evidence type="ECO:0000313" key="7">
    <source>
        <dbReference type="EMBL" id="WRP16273.1"/>
    </source>
</evidence>
<dbReference type="SMART" id="SM00382">
    <property type="entry name" value="AAA"/>
    <property type="match status" value="1"/>
</dbReference>
<feature type="domain" description="ABC transporter" evidence="6">
    <location>
        <begin position="10"/>
        <end position="258"/>
    </location>
</feature>
<dbReference type="EMBL" id="CP141615">
    <property type="protein sequence ID" value="WRP16273.1"/>
    <property type="molecule type" value="Genomic_DNA"/>
</dbReference>
<keyword evidence="8" id="KW-1185">Reference proteome</keyword>
<evidence type="ECO:0000256" key="5">
    <source>
        <dbReference type="SAM" id="MobiDB-lite"/>
    </source>
</evidence>
<evidence type="ECO:0000256" key="3">
    <source>
        <dbReference type="ARBA" id="ARBA00022741"/>
    </source>
</evidence>
<protein>
    <submittedName>
        <fullName evidence="7">ABC transporter ATP-binding protein</fullName>
    </submittedName>
</protein>
<evidence type="ECO:0000256" key="4">
    <source>
        <dbReference type="ARBA" id="ARBA00022840"/>
    </source>
</evidence>
<sequence>MARESLREGLELEGISRSFRVGSREVWAVQDVSLEVGRGETFCLVGESGCGKTTTGRIAAGLIRPTRGTVRFRGDDVWRLSREDFATFRRSVQIIHQNPYASLNPLHSVEHILAIPLQRHHPGLSRREARQRAAELLTMVGLTPPGEFLPKLPHQLSGGQRQRVSIARSMTVEPSVVVADEPVSMVDVSLRAGILKVLERLRDEAGVGFVFITHDLAVARYFGRGGSIGVMYLGRMVEQGPTEEVVARPIHPYTRILLDAVAEPDPARTRTRRRIEPRSMDVPSLLRMPPGCPFHPRCPWYEPGLCDASVPPLRAISGRGSRSASREGPAASGRAVACHRVDESGELPPMAAVAPSGQQVSVR</sequence>
<dbReference type="InterPro" id="IPR003593">
    <property type="entry name" value="AAA+_ATPase"/>
</dbReference>
<proteinExistence type="inferred from homology"/>
<dbReference type="PROSITE" id="PS50893">
    <property type="entry name" value="ABC_TRANSPORTER_2"/>
    <property type="match status" value="1"/>
</dbReference>
<dbReference type="PROSITE" id="PS00211">
    <property type="entry name" value="ABC_TRANSPORTER_1"/>
    <property type="match status" value="1"/>
</dbReference>
<evidence type="ECO:0000256" key="2">
    <source>
        <dbReference type="ARBA" id="ARBA00022448"/>
    </source>
</evidence>
<dbReference type="InterPro" id="IPR050319">
    <property type="entry name" value="ABC_transp_ATP-bind"/>
</dbReference>
<evidence type="ECO:0000313" key="8">
    <source>
        <dbReference type="Proteomes" id="UP001332192"/>
    </source>
</evidence>
<gene>
    <name evidence="7" type="ORF">U7230_09180</name>
</gene>
<feature type="region of interest" description="Disordered" evidence="5">
    <location>
        <begin position="317"/>
        <end position="363"/>
    </location>
</feature>
<keyword evidence="4 7" id="KW-0067">ATP-binding</keyword>
<dbReference type="NCBIfam" id="TIGR01727">
    <property type="entry name" value="oligo_HPY"/>
    <property type="match status" value="1"/>
</dbReference>
<name>A0ABZ1BVY1_9FIRM</name>
<dbReference type="Gene3D" id="3.40.50.300">
    <property type="entry name" value="P-loop containing nucleotide triphosphate hydrolases"/>
    <property type="match status" value="1"/>
</dbReference>
<evidence type="ECO:0000256" key="1">
    <source>
        <dbReference type="ARBA" id="ARBA00005417"/>
    </source>
</evidence>
<dbReference type="RefSeq" id="WP_324715545.1">
    <property type="nucleotide sequence ID" value="NZ_CP141615.1"/>
</dbReference>
<keyword evidence="2" id="KW-0813">Transport</keyword>
<organism evidence="7 8">
    <name type="scientific">Carboxydichorda subterranea</name>
    <dbReference type="NCBI Taxonomy" id="3109565"/>
    <lineage>
        <taxon>Bacteria</taxon>
        <taxon>Bacillati</taxon>
        <taxon>Bacillota</taxon>
        <taxon>Limnochordia</taxon>
        <taxon>Limnochordales</taxon>
        <taxon>Geochordaceae</taxon>
        <taxon>Carboxydichorda</taxon>
    </lineage>
</organism>
<evidence type="ECO:0000259" key="6">
    <source>
        <dbReference type="PROSITE" id="PS50893"/>
    </source>
</evidence>
<dbReference type="Pfam" id="PF00005">
    <property type="entry name" value="ABC_tran"/>
    <property type="match status" value="1"/>
</dbReference>
<dbReference type="GO" id="GO:0005524">
    <property type="term" value="F:ATP binding"/>
    <property type="evidence" value="ECO:0007669"/>
    <property type="project" value="UniProtKB-KW"/>
</dbReference>
<dbReference type="PANTHER" id="PTHR43776:SF7">
    <property type="entry name" value="D,D-DIPEPTIDE TRANSPORT ATP-BINDING PROTEIN DDPF-RELATED"/>
    <property type="match status" value="1"/>
</dbReference>
<comment type="similarity">
    <text evidence="1">Belongs to the ABC transporter superfamily.</text>
</comment>
<feature type="compositionally biased region" description="Low complexity" evidence="5">
    <location>
        <begin position="317"/>
        <end position="335"/>
    </location>
</feature>
<dbReference type="Proteomes" id="UP001332192">
    <property type="component" value="Chromosome"/>
</dbReference>
<dbReference type="PANTHER" id="PTHR43776">
    <property type="entry name" value="TRANSPORT ATP-BINDING PROTEIN"/>
    <property type="match status" value="1"/>
</dbReference>
<dbReference type="CDD" id="cd03257">
    <property type="entry name" value="ABC_NikE_OppD_transporters"/>
    <property type="match status" value="1"/>
</dbReference>
<keyword evidence="3" id="KW-0547">Nucleotide-binding</keyword>
<dbReference type="InterPro" id="IPR017871">
    <property type="entry name" value="ABC_transporter-like_CS"/>
</dbReference>
<reference evidence="7 8" key="1">
    <citation type="journal article" date="2024" name="Front. Microbiol.">
        <title>Novel thermophilic genera Geochorda gen. nov. and Carboxydochorda gen. nov. from the deep terrestrial subsurface reveal the ecophysiological diversity in the class Limnochordia.</title>
        <authorList>
            <person name="Karnachuk O.V."/>
            <person name="Lukina A.P."/>
            <person name="Avakyan M.R."/>
            <person name="Kadnikov V.V."/>
            <person name="Begmatov S."/>
            <person name="Beletsky A.V."/>
            <person name="Vlasova K.G."/>
            <person name="Novikov A.A."/>
            <person name="Shcherbakova V.A."/>
            <person name="Mardanov A.V."/>
            <person name="Ravin N.V."/>
        </authorList>
    </citation>
    <scope>NUCLEOTIDE SEQUENCE [LARGE SCALE GENOMIC DNA]</scope>
    <source>
        <strain evidence="7 8">L945</strain>
    </source>
</reference>
<dbReference type="Pfam" id="PF08352">
    <property type="entry name" value="oligo_HPY"/>
    <property type="match status" value="1"/>
</dbReference>
<dbReference type="InterPro" id="IPR003439">
    <property type="entry name" value="ABC_transporter-like_ATP-bd"/>
</dbReference>
<dbReference type="InterPro" id="IPR027417">
    <property type="entry name" value="P-loop_NTPase"/>
</dbReference>
<accession>A0ABZ1BVY1</accession>
<dbReference type="InterPro" id="IPR013563">
    <property type="entry name" value="Oligopep_ABC_C"/>
</dbReference>